<dbReference type="InterPro" id="IPR036188">
    <property type="entry name" value="FAD/NAD-bd_sf"/>
</dbReference>
<evidence type="ECO:0000313" key="2">
    <source>
        <dbReference type="EMBL" id="KAB7741742.1"/>
    </source>
</evidence>
<protein>
    <submittedName>
        <fullName evidence="2">FAD-dependent oxidoreductase</fullName>
    </submittedName>
</protein>
<dbReference type="Proteomes" id="UP000468901">
    <property type="component" value="Unassembled WGS sequence"/>
</dbReference>
<dbReference type="Gene3D" id="3.50.50.60">
    <property type="entry name" value="FAD/NAD(P)-binding domain"/>
    <property type="match status" value="1"/>
</dbReference>
<proteinExistence type="predicted"/>
<dbReference type="Pfam" id="PF13738">
    <property type="entry name" value="Pyr_redox_3"/>
    <property type="match status" value="1"/>
</dbReference>
<dbReference type="SUPFAM" id="SSF51905">
    <property type="entry name" value="FAD/NAD(P)-binding domain"/>
    <property type="match status" value="1"/>
</dbReference>
<organism evidence="2 3">
    <name type="scientific">Parvibaculum sedimenti</name>
    <dbReference type="NCBI Taxonomy" id="2608632"/>
    <lineage>
        <taxon>Bacteria</taxon>
        <taxon>Pseudomonadati</taxon>
        <taxon>Pseudomonadota</taxon>
        <taxon>Alphaproteobacteria</taxon>
        <taxon>Hyphomicrobiales</taxon>
        <taxon>Parvibaculaceae</taxon>
        <taxon>Parvibaculum</taxon>
    </lineage>
</organism>
<gene>
    <name evidence="2" type="ORF">F2P47_04890</name>
</gene>
<dbReference type="InterPro" id="IPR050982">
    <property type="entry name" value="Auxin_biosynth/cation_transpt"/>
</dbReference>
<dbReference type="EMBL" id="WESC01000003">
    <property type="protein sequence ID" value="KAB7741742.1"/>
    <property type="molecule type" value="Genomic_DNA"/>
</dbReference>
<comment type="caution">
    <text evidence="2">The sequence shown here is derived from an EMBL/GenBank/DDBJ whole genome shotgun (WGS) entry which is preliminary data.</text>
</comment>
<dbReference type="PANTHER" id="PTHR43539">
    <property type="entry name" value="FLAVIN-BINDING MONOOXYGENASE-LIKE PROTEIN (AFU_ORTHOLOGUE AFUA_4G09220)"/>
    <property type="match status" value="1"/>
</dbReference>
<keyword evidence="3" id="KW-1185">Reference proteome</keyword>
<evidence type="ECO:0000256" key="1">
    <source>
        <dbReference type="ARBA" id="ARBA00023002"/>
    </source>
</evidence>
<dbReference type="PRINTS" id="PR00469">
    <property type="entry name" value="PNDRDTASEII"/>
</dbReference>
<dbReference type="GO" id="GO:0004497">
    <property type="term" value="F:monooxygenase activity"/>
    <property type="evidence" value="ECO:0007669"/>
    <property type="project" value="TreeGrafter"/>
</dbReference>
<keyword evidence="1" id="KW-0560">Oxidoreductase</keyword>
<dbReference type="PRINTS" id="PR00368">
    <property type="entry name" value="FADPNR"/>
</dbReference>
<sequence length="493" mass="54211">MNEITTKIADTAFCDAPTPEAEKALFVLSAQVRLDLEMLDYPAKPWVRPRAHESGAHIYDVVIIGGGQSGLAAAFGLMREKVENILILDENPAGFEGPWITYARMVTLRTPKYLTGPDLGVPSLTFRAWWTAQFGAEAWDSLVKIPREEWMRYLRWFRQVLALPVQNETRVASVDPVGPQLFRLTVSGAGAAGDILARKVVFATGIQGGGEWHVPDFIESKVSPSRYAHTSEMIDFEALKGKKIGILGGGASAFDNAQYALGLGVGEVHVFLRRERMPRVNPIRYMENAGFLRNFATLDDATKYAGISFFLGHNQPPTNDTFGRAAAYPGFRLHLGSPWADVQETPEGVKVTTPKDTFLFDFIILSTGLMTDVKLRPELANLAGDIANWRDVYAPPEGKANALIDAHPYLGPSFEFTPKNDDSAGRIYGLFAYNYSALASLGLSAAALSGMKFALPRLVAGITRQLFADDSDKILADYFAYNEEEFIGQWPAS</sequence>
<dbReference type="RefSeq" id="WP_152215045.1">
    <property type="nucleotide sequence ID" value="NZ_WESC01000003.1"/>
</dbReference>
<dbReference type="AlphaFoldDB" id="A0A6N6VLU3"/>
<accession>A0A6N6VLU3</accession>
<dbReference type="PANTHER" id="PTHR43539:SF91">
    <property type="entry name" value="FAD-DEPENDENT URATE HYDROXYLASE"/>
    <property type="match status" value="1"/>
</dbReference>
<reference evidence="2 3" key="1">
    <citation type="submission" date="2019-09" db="EMBL/GenBank/DDBJ databases">
        <title>Parvibaculum sedimenti sp. nov., isolated from sediment.</title>
        <authorList>
            <person name="Wang Y."/>
        </authorList>
    </citation>
    <scope>NUCLEOTIDE SEQUENCE [LARGE SCALE GENOMIC DNA]</scope>
    <source>
        <strain evidence="2 3">HXT-9</strain>
    </source>
</reference>
<dbReference type="GO" id="GO:0050660">
    <property type="term" value="F:flavin adenine dinucleotide binding"/>
    <property type="evidence" value="ECO:0007669"/>
    <property type="project" value="TreeGrafter"/>
</dbReference>
<evidence type="ECO:0000313" key="3">
    <source>
        <dbReference type="Proteomes" id="UP000468901"/>
    </source>
</evidence>
<name>A0A6N6VLU3_9HYPH</name>